<feature type="chain" id="PRO_5011438961" evidence="4">
    <location>
        <begin position="21"/>
        <end position="914"/>
    </location>
</feature>
<dbReference type="Proteomes" id="UP000199595">
    <property type="component" value="Unassembled WGS sequence"/>
</dbReference>
<dbReference type="SUPFAM" id="SSF56935">
    <property type="entry name" value="Porins"/>
    <property type="match status" value="1"/>
</dbReference>
<name>A0A1H2RIK6_9FLAO</name>
<evidence type="ECO:0000256" key="4">
    <source>
        <dbReference type="SAM" id="SignalP"/>
    </source>
</evidence>
<dbReference type="GO" id="GO:0009279">
    <property type="term" value="C:cell outer membrane"/>
    <property type="evidence" value="ECO:0007669"/>
    <property type="project" value="UniProtKB-SubCell"/>
</dbReference>
<dbReference type="EMBL" id="FNNJ01000001">
    <property type="protein sequence ID" value="SDW19296.1"/>
    <property type="molecule type" value="Genomic_DNA"/>
</dbReference>
<dbReference type="RefSeq" id="WP_090118904.1">
    <property type="nucleotide sequence ID" value="NZ_FNNJ01000001.1"/>
</dbReference>
<evidence type="ECO:0000256" key="3">
    <source>
        <dbReference type="ARBA" id="ARBA00023237"/>
    </source>
</evidence>
<keyword evidence="4" id="KW-0732">Signal</keyword>
<keyword evidence="2" id="KW-0472">Membrane</keyword>
<dbReference type="OrthoDB" id="1453181at2"/>
<dbReference type="AlphaFoldDB" id="A0A1H2RIK6"/>
<evidence type="ECO:0000313" key="6">
    <source>
        <dbReference type="Proteomes" id="UP000199595"/>
    </source>
</evidence>
<sequence>MKKLILLGFLCFSYIPYLRAQTTYSIRGEIQEVTTENPLSQVQISILNTNYFTETDIGGIFVLEKLQKGDYKLQIRLTGYLVQTLPISLEKSIDLGTIYLEPIIDNFQDASIISLTDDDLTEDNSSNSEYISGLFQSSKDAYLKAAAFNFSQAWFKVRGYDSRYGQITLNGVEMNKFYDGRPQWSNWGGLNDALRNQDFSNGIAPSEVSFGNMLGTTNFKTRASLNREGGKVSYALTNKSYTGRAMATYSTGLNDKNWALTVSGSRRYAEEGYMDGTPYNSWSGFIAAEKKFNENHSINLTAIGAFNRKGKSSPSTQEVYDLKGYTYNSYWGDQVGDIRNSRMKEIFEPIVMLTHYYTSEKSTLTSSISYQTGHTTNGRLGYFNAPNPDPTYWKYLPSNYLRGNNYDLGQAYLADQDFRNNGQLNWNELYLTNAGKENASYYVYDDRVEDSQISFNSNFNTKINANVQINTGVSFKSLSSRNFAEMTDLLGATSFLDIDQYAIGDARDNDLNNPNKVVGVGDEFQYNYNIAASSVGAFAQVQVTSKKVDYFAGLNFKNSNFQRDGLYKNGTFANNSFGKGEKQSFSDFSAKGGFTYKFTGRHLFNVNGAYLSNAATIRTVFSNSRVNNEITPTITSEKVVTADANYIFRSPKIQARLTGYFTKISDAVETSFLFAEGLRGDQADFVSEILTGVEKKHIGAELSLEYQATPTVKVLGAGSFGQFTYNNNPNLYLQSESFVDEDSDFGTAYLQDYKLSGTPQRAYLLGIEYRDPTYYWFQVSGNYMSNNYLDISPLLRTENFYVDTDGIPFIDDETGVQVTQEQVDGLLQQEKFDDIFLMNIVAGKSWKINDYYLGVFAGINNVLGETYKTGGFEQARNANYPELKEDKNLENPIFGPKYWYNSGTSYYFNLYVRF</sequence>
<organism evidence="5 6">
    <name type="scientific">Lutibacter oricola</name>
    <dbReference type="NCBI Taxonomy" id="762486"/>
    <lineage>
        <taxon>Bacteria</taxon>
        <taxon>Pseudomonadati</taxon>
        <taxon>Bacteroidota</taxon>
        <taxon>Flavobacteriia</taxon>
        <taxon>Flavobacteriales</taxon>
        <taxon>Flavobacteriaceae</taxon>
        <taxon>Lutibacter</taxon>
    </lineage>
</organism>
<dbReference type="STRING" id="762486.SAMN05444411_101253"/>
<dbReference type="Gene3D" id="2.60.40.1120">
    <property type="entry name" value="Carboxypeptidase-like, regulatory domain"/>
    <property type="match status" value="1"/>
</dbReference>
<dbReference type="SUPFAM" id="SSF49464">
    <property type="entry name" value="Carboxypeptidase regulatory domain-like"/>
    <property type="match status" value="1"/>
</dbReference>
<evidence type="ECO:0000256" key="1">
    <source>
        <dbReference type="ARBA" id="ARBA00004442"/>
    </source>
</evidence>
<accession>A0A1H2RIK6</accession>
<gene>
    <name evidence="5" type="ORF">SAMN05444411_101253</name>
</gene>
<feature type="signal peptide" evidence="4">
    <location>
        <begin position="1"/>
        <end position="20"/>
    </location>
</feature>
<dbReference type="InterPro" id="IPR008969">
    <property type="entry name" value="CarboxyPept-like_regulatory"/>
</dbReference>
<dbReference type="Gene3D" id="2.40.170.20">
    <property type="entry name" value="TonB-dependent receptor, beta-barrel domain"/>
    <property type="match status" value="1"/>
</dbReference>
<evidence type="ECO:0000256" key="2">
    <source>
        <dbReference type="ARBA" id="ARBA00023136"/>
    </source>
</evidence>
<reference evidence="5 6" key="1">
    <citation type="submission" date="2016-10" db="EMBL/GenBank/DDBJ databases">
        <authorList>
            <person name="de Groot N.N."/>
        </authorList>
    </citation>
    <scope>NUCLEOTIDE SEQUENCE [LARGE SCALE GENOMIC DNA]</scope>
    <source>
        <strain evidence="5 6">DSM 24956</strain>
    </source>
</reference>
<dbReference type="InterPro" id="IPR036942">
    <property type="entry name" value="Beta-barrel_TonB_sf"/>
</dbReference>
<keyword evidence="6" id="KW-1185">Reference proteome</keyword>
<comment type="subcellular location">
    <subcellularLocation>
        <location evidence="1">Cell outer membrane</location>
    </subcellularLocation>
</comment>
<dbReference type="Pfam" id="PF13715">
    <property type="entry name" value="CarbopepD_reg_2"/>
    <property type="match status" value="1"/>
</dbReference>
<keyword evidence="3" id="KW-0998">Cell outer membrane</keyword>
<protein>
    <submittedName>
        <fullName evidence="5">CarboxypepD_reg-like domain-containing protein</fullName>
    </submittedName>
</protein>
<proteinExistence type="predicted"/>
<evidence type="ECO:0000313" key="5">
    <source>
        <dbReference type="EMBL" id="SDW19296.1"/>
    </source>
</evidence>